<protein>
    <submittedName>
        <fullName evidence="2">ATP-binding protein</fullName>
    </submittedName>
</protein>
<organism evidence="2 3">
    <name type="scientific">Algivirga pacifica</name>
    <dbReference type="NCBI Taxonomy" id="1162670"/>
    <lineage>
        <taxon>Bacteria</taxon>
        <taxon>Pseudomonadati</taxon>
        <taxon>Bacteroidota</taxon>
        <taxon>Cytophagia</taxon>
        <taxon>Cytophagales</taxon>
        <taxon>Flammeovirgaceae</taxon>
        <taxon>Algivirga</taxon>
    </lineage>
</organism>
<keyword evidence="1" id="KW-0175">Coiled coil</keyword>
<dbReference type="SUPFAM" id="SSF52540">
    <property type="entry name" value="P-loop containing nucleoside triphosphate hydrolases"/>
    <property type="match status" value="2"/>
</dbReference>
<dbReference type="RefSeq" id="WP_345372115.1">
    <property type="nucleotide sequence ID" value="NZ_BAABJX010000036.1"/>
</dbReference>
<gene>
    <name evidence="2" type="ORF">GCM10023331_23960</name>
</gene>
<dbReference type="InterPro" id="IPR027417">
    <property type="entry name" value="P-loop_NTPase"/>
</dbReference>
<evidence type="ECO:0000313" key="3">
    <source>
        <dbReference type="Proteomes" id="UP001500298"/>
    </source>
</evidence>
<feature type="coiled-coil region" evidence="1">
    <location>
        <begin position="238"/>
        <end position="265"/>
    </location>
</feature>
<feature type="coiled-coil region" evidence="1">
    <location>
        <begin position="294"/>
        <end position="447"/>
    </location>
</feature>
<accession>A0ABP9DH06</accession>
<feature type="coiled-coil region" evidence="1">
    <location>
        <begin position="630"/>
        <end position="730"/>
    </location>
</feature>
<evidence type="ECO:0000313" key="2">
    <source>
        <dbReference type="EMBL" id="GAA4838012.1"/>
    </source>
</evidence>
<evidence type="ECO:0000256" key="1">
    <source>
        <dbReference type="SAM" id="Coils"/>
    </source>
</evidence>
<dbReference type="PANTHER" id="PTHR32114:SF2">
    <property type="entry name" value="ABC TRANSPORTER ABCH.3"/>
    <property type="match status" value="1"/>
</dbReference>
<keyword evidence="3" id="KW-1185">Reference proteome</keyword>
<sequence length="1130" mass="131317">MADMTNNDKSIERVKGTRLQYIEVLNWGTFNQRIYRIAQNRNNTLLTGNIGAGKSTLVDAITMLLVPYQKIVFNKAAGAERQERTLKTYVEGHYGRVQGDEVEKAKAQAFRSEAPFTVLLAVFADEQRAYTVAQVFWKVGQEVKRRYVVAEKALTIREHFQDFGEQLGNLWRRLGKLEEVQTFQSFSEYQLAFRKLLSIRTSHVLDLFYQTVSMKSVGNLTAFVREQMLEGAGIASQIEELIKNYENLQRAHQQVENARKQLQLLLPVEEQGTQYLQLVEEQLQLDQLMDYIDAFFARQIIEKAQKALAEVEEQLEEQQTRLRTLEGQIESTDQQRDQIKAAIMQNGGQRLAEIRQELDKLEKERIRTAKELEKYLILSNGVLEQDFAQINESTFVQNKIRAGQRKELQQEELQQLEQQLMELQAQQREEQQQLNTESRELDSLLKRPTLIPDKMLRLRKRIAEKLALREEELPFIGELIKVKEEEVDWRGSLERLLRSFGQSMIVPERLYKQVSKTINATHLQGKLVYYKVEEFYKLPIGVQSVHPYAVIDKLEIKREDNPYADWIEHQLIRSYDYQCAANMEEFYRATHAITTQGSIKRGNSMHEKDDRTQIDDVRNYILGWSNKEKIALIQQHVEQLKKNLQQLQNRADKLQQKKRDLANNIRGLENLLQFFGDYTAIDLQPINHQQQQLKKEQEHLSAHTDKLKALEEQLQQVNQALKELRVQQTATSQTLGGLQTARQQHIAKEQEQQGILERVREQDREKYFPLLQNQVSKLQKKQEGEVRPYDVRLLLGEMGKTNRNRQRTLMSQVVGAMNQISGAYPELVAEMDVSIESIPDFIGIKKQIEKDDLPRHETRFRKELKEKTIQGLTLFNTHLGDREGKIKERIGDINQSLSGIVYDKGANTYISLNTERNPDAEIRDFMRQLKDCLSGIVGTQEENFNEERFKKVKAIIDRFKSEESKDKRWTAKVTDVRNWYHFSASEKYIADHVEKERYEDSAGKSGGQKEKLAYTILASALAYQYGLNTQEEQAQSFRFIVIDEAFGKGSNESTKYALELFQQLGLQLLIVTPLQKISVIENYIDGVHFVSKMGDESVVRDMTKKEYIEEKQAAEKSYLEKIGGKIINGR</sequence>
<dbReference type="PANTHER" id="PTHR32114">
    <property type="entry name" value="ABC TRANSPORTER ABCH.3"/>
    <property type="match status" value="1"/>
</dbReference>
<dbReference type="GO" id="GO:0005524">
    <property type="term" value="F:ATP binding"/>
    <property type="evidence" value="ECO:0007669"/>
    <property type="project" value="UniProtKB-KW"/>
</dbReference>
<comment type="caution">
    <text evidence="2">The sequence shown here is derived from an EMBL/GenBank/DDBJ whole genome shotgun (WGS) entry which is preliminary data.</text>
</comment>
<dbReference type="Gene3D" id="3.40.1140.10">
    <property type="match status" value="1"/>
</dbReference>
<dbReference type="EMBL" id="BAABJX010000036">
    <property type="protein sequence ID" value="GAA4838012.1"/>
    <property type="molecule type" value="Genomic_DNA"/>
</dbReference>
<dbReference type="Proteomes" id="UP001500298">
    <property type="component" value="Unassembled WGS sequence"/>
</dbReference>
<dbReference type="Pfam" id="PF13558">
    <property type="entry name" value="SbcC_Walker_B"/>
    <property type="match status" value="1"/>
</dbReference>
<proteinExistence type="predicted"/>
<name>A0ABP9DH06_9BACT</name>
<reference evidence="3" key="1">
    <citation type="journal article" date="2019" name="Int. J. Syst. Evol. Microbiol.">
        <title>The Global Catalogue of Microorganisms (GCM) 10K type strain sequencing project: providing services to taxonomists for standard genome sequencing and annotation.</title>
        <authorList>
            <consortium name="The Broad Institute Genomics Platform"/>
            <consortium name="The Broad Institute Genome Sequencing Center for Infectious Disease"/>
            <person name="Wu L."/>
            <person name="Ma J."/>
        </authorList>
    </citation>
    <scope>NUCLEOTIDE SEQUENCE [LARGE SCALE GENOMIC DNA]</scope>
    <source>
        <strain evidence="3">JCM 18326</strain>
    </source>
</reference>
<keyword evidence="2" id="KW-0547">Nucleotide-binding</keyword>
<dbReference type="Pfam" id="PF13555">
    <property type="entry name" value="AAA_29"/>
    <property type="match status" value="1"/>
</dbReference>
<keyword evidence="2" id="KW-0067">ATP-binding</keyword>